<dbReference type="eggNOG" id="COG5322">
    <property type="taxonomic scope" value="Bacteria"/>
</dbReference>
<evidence type="ECO:0000313" key="3">
    <source>
        <dbReference type="EMBL" id="CBW26581.1"/>
    </source>
</evidence>
<organism evidence="3 4">
    <name type="scientific">Halobacteriovorax marinus (strain ATCC BAA-682 / DSM 15412 / SJ)</name>
    <name type="common">Bacteriovorax marinus</name>
    <dbReference type="NCBI Taxonomy" id="862908"/>
    <lineage>
        <taxon>Bacteria</taxon>
        <taxon>Pseudomonadati</taxon>
        <taxon>Bdellovibrionota</taxon>
        <taxon>Bacteriovoracia</taxon>
        <taxon>Bacteriovoracales</taxon>
        <taxon>Halobacteriovoraceae</taxon>
        <taxon>Halobacteriovorax</taxon>
    </lineage>
</organism>
<dbReference type="KEGG" id="bmx:BMS_1754"/>
<gene>
    <name evidence="3" type="ordered locus">BMS_1754</name>
</gene>
<dbReference type="EMBL" id="FQ312005">
    <property type="protein sequence ID" value="CBW26581.1"/>
    <property type="molecule type" value="Genomic_DNA"/>
</dbReference>
<dbReference type="PATRIC" id="fig|862908.3.peg.1666"/>
<feature type="domain" description="Quinate/shikimate 5-dehydrogenase/glutamyl-tRNA reductase" evidence="2">
    <location>
        <begin position="461"/>
        <end position="572"/>
    </location>
</feature>
<reference evidence="4" key="1">
    <citation type="journal article" date="2013" name="ISME J.">
        <title>A small predatory core genome in the divergent marine Bacteriovorax marinus SJ and the terrestrial Bdellovibrio bacteriovorus.</title>
        <authorList>
            <person name="Crossman L.C."/>
            <person name="Chen H."/>
            <person name="Cerdeno-Tarraga A.M."/>
            <person name="Brooks K."/>
            <person name="Quail M.A."/>
            <person name="Pineiro S.A."/>
            <person name="Hobley L."/>
            <person name="Sockett R.E."/>
            <person name="Bentley S.D."/>
            <person name="Parkhill J."/>
            <person name="Williams H.N."/>
            <person name="Stine O.C."/>
        </authorList>
    </citation>
    <scope>NUCLEOTIDE SEQUENCE [LARGE SCALE GENOMIC DNA]</scope>
    <source>
        <strain evidence="4">ATCC BAA-682 / DSM 15412 / SJ</strain>
    </source>
</reference>
<proteinExistence type="predicted"/>
<sequence length="681" mass="75554">MKQVISIAFAQENKNYDEIVEFRGEKVRLTQYAIGFNYSLARTLIEKYDGICDVICLSGVPPRIQTKSGVIEHPSSQKLKSLAKVTPLVDGQLLKNIYIPWAFRQYYLTNKSTLENKSVSMYTGALQKNLVDIIEELGGNLCLADPYFFLRMPYNLHSNNGLEKFLRTLFPVMSKMKFKESTVATFRLEDQKIYKGLKEFFKGEIFVGNEGTIQIIDKDHLKGKTVVLDFMGTLMKERLIKAGVKDCISCMPKVVKGRYVNFSVLEALMQALQPDSLSADDILWWISELDLKVEHHQLSEDSKSIQSTDKFAFIIHPLSKDYLFKHPLLKKLKPAKKQLGGILEKALTYTPGFFYGKISGIISDGNGKEVEGLIYTVSDTPKMLMEQNPEKVYKKLVDICKDAKKNGANIIGLGAFTKIVGDAGISVEQRSPIPVTTGNSLSACSTLWAAKFAVDKIGLVKKKSSTWQGKVMVIGATGAIGAVSAKVLATRWKELVLVAPRAYKLLELKEEIEAIAPNCKVSISTSPNKVIKECDLIITTTSARGKKILDIKQVKPGAVICDVSRPFDISEEDAASRPDVMVIASGEVQLPGHVKSKVDLGLEGNIVYACLAETALLAMDGKIESFTLGRNISYEKVLEIDRMAKEHGVKLSAIMGHNGFISNDEFKLCKEHALKKRNQDG</sequence>
<dbReference type="InterPro" id="IPR006151">
    <property type="entry name" value="Shikm_DH/Glu-tRNA_Rdtase"/>
</dbReference>
<dbReference type="Gene3D" id="3.40.50.720">
    <property type="entry name" value="NAD(P)-binding Rossmann-like Domain"/>
    <property type="match status" value="1"/>
</dbReference>
<name>E1X1J0_HALMS</name>
<keyword evidence="1" id="KW-0521">NADP</keyword>
<evidence type="ECO:0000313" key="4">
    <source>
        <dbReference type="Proteomes" id="UP000008963"/>
    </source>
</evidence>
<dbReference type="Proteomes" id="UP000008963">
    <property type="component" value="Chromosome"/>
</dbReference>
<dbReference type="OrthoDB" id="9780944at2"/>
<dbReference type="Pfam" id="PF01488">
    <property type="entry name" value="Shikimate_DH"/>
    <property type="match status" value="1"/>
</dbReference>
<accession>E1X1J0</accession>
<protein>
    <recommendedName>
        <fullName evidence="2">Quinate/shikimate 5-dehydrogenase/glutamyl-tRNA reductase domain-containing protein</fullName>
    </recommendedName>
</protein>
<dbReference type="InterPro" id="IPR036291">
    <property type="entry name" value="NAD(P)-bd_dom_sf"/>
</dbReference>
<evidence type="ECO:0000259" key="2">
    <source>
        <dbReference type="Pfam" id="PF01488"/>
    </source>
</evidence>
<evidence type="ECO:0000256" key="1">
    <source>
        <dbReference type="ARBA" id="ARBA00022857"/>
    </source>
</evidence>
<dbReference type="STRING" id="862908.BMS_1754"/>
<dbReference type="HOGENOM" id="CLU_388768_0_0_7"/>
<dbReference type="SUPFAM" id="SSF51735">
    <property type="entry name" value="NAD(P)-binding Rossmann-fold domains"/>
    <property type="match status" value="1"/>
</dbReference>
<keyword evidence="4" id="KW-1185">Reference proteome</keyword>
<dbReference type="RefSeq" id="WP_014244362.1">
    <property type="nucleotide sequence ID" value="NC_016620.1"/>
</dbReference>
<dbReference type="AlphaFoldDB" id="E1X1J0"/>